<evidence type="ECO:0000313" key="4">
    <source>
        <dbReference type="Proteomes" id="UP000268973"/>
    </source>
</evidence>
<evidence type="ECO:0000313" key="3">
    <source>
        <dbReference type="EMBL" id="RTZ14356.1"/>
    </source>
</evidence>
<organism evidence="3 4">
    <name type="scientific">Vibrio aquaticus</name>
    <dbReference type="NCBI Taxonomy" id="2496559"/>
    <lineage>
        <taxon>Bacteria</taxon>
        <taxon>Pseudomonadati</taxon>
        <taxon>Pseudomonadota</taxon>
        <taxon>Gammaproteobacteria</taxon>
        <taxon>Vibrionales</taxon>
        <taxon>Vibrionaceae</taxon>
        <taxon>Vibrio</taxon>
    </lineage>
</organism>
<dbReference type="Proteomes" id="UP000268973">
    <property type="component" value="Unassembled WGS sequence"/>
</dbReference>
<keyword evidence="1" id="KW-0472">Membrane</keyword>
<keyword evidence="1" id="KW-0812">Transmembrane</keyword>
<dbReference type="InterPro" id="IPR005165">
    <property type="entry name" value="Anthrax_toxin_edema_cen"/>
</dbReference>
<gene>
    <name evidence="3" type="ORF">EJ063_17040</name>
</gene>
<dbReference type="EMBL" id="RXZH01000009">
    <property type="protein sequence ID" value="RTZ14356.1"/>
    <property type="molecule type" value="Genomic_DNA"/>
</dbReference>
<keyword evidence="1" id="KW-1133">Transmembrane helix</keyword>
<feature type="domain" description="Anthrax toxin edema factor central" evidence="2">
    <location>
        <begin position="1152"/>
        <end position="1310"/>
    </location>
</feature>
<evidence type="ECO:0000259" key="2">
    <source>
        <dbReference type="Pfam" id="PF03497"/>
    </source>
</evidence>
<dbReference type="InterPro" id="IPR035099">
    <property type="entry name" value="Anthrax_toxin_C-terminal"/>
</dbReference>
<protein>
    <recommendedName>
        <fullName evidence="2">Anthrax toxin edema factor central domain-containing protein</fullName>
    </recommendedName>
</protein>
<dbReference type="Gene3D" id="3.90.1760.10">
    <property type="entry name" value="Anthrax toxin, edema factor, central domain"/>
    <property type="match status" value="1"/>
</dbReference>
<evidence type="ECO:0000256" key="1">
    <source>
        <dbReference type="SAM" id="Phobius"/>
    </source>
</evidence>
<name>A0A432CSS9_9VIBR</name>
<dbReference type="Pfam" id="PF03497">
    <property type="entry name" value="Anthrax_toxA"/>
    <property type="match status" value="1"/>
</dbReference>
<dbReference type="SUPFAM" id="SSF81298">
    <property type="entry name" value="Adenylylcyclase toxin (the edema factor)"/>
    <property type="match status" value="1"/>
</dbReference>
<comment type="caution">
    <text evidence="3">The sequence shown here is derived from an EMBL/GenBank/DDBJ whole genome shotgun (WGS) entry which is preliminary data.</text>
</comment>
<dbReference type="GO" id="GO:0008294">
    <property type="term" value="F:calcium- and calmodulin-responsive adenylate cyclase activity"/>
    <property type="evidence" value="ECO:0007669"/>
    <property type="project" value="InterPro"/>
</dbReference>
<feature type="transmembrane region" description="Helical" evidence="1">
    <location>
        <begin position="7"/>
        <end position="27"/>
    </location>
</feature>
<proteinExistence type="predicted"/>
<dbReference type="GO" id="GO:0005576">
    <property type="term" value="C:extracellular region"/>
    <property type="evidence" value="ECO:0007669"/>
    <property type="project" value="InterPro"/>
</dbReference>
<accession>A0A432CSS9</accession>
<sequence>MVKEKVLRLFPFYVLFGFTLAGAYVVYPSSAFSAEELSTELHFTLFRSGMNEEGHSMGCNIRVDIPNSFIIEAQAESDVTAYLSYKESVVIPPEDESSEPTLELLFSSDSISTVLVDTGNEHFPYSGETSVLLNADLHDGATCYFDKVTLLGRDVYLPNRYLTPLETEKSSSIRLNDIENSQLWLGDDEVANALALPIYYKIVSSISGYTDFSDIEDSIRKLGKIYQNEKYLELAENIFNNTELSIDSSGFINEFKHQSSSEINTLLNGLADSSAADVDDFSLNLKYQDKLRRSLLNLLVQDSYSTYASLDFIRSTVLLQLDSNINAHSVNNLSQEDIKELYASLVQDYEAASLEDIVANALVNPEEVAAGYYISINKGSGATEEDFVELMLNGTPLYVDESQYMIKGSTSLIGYNIGHFKDMVFGSTAGGYEERLQLIAIRMLFDELRQDIYYPYGSVENVKATLARRLSTIVDEEIESTISDYEWATLYDQYYLDTLVTNPASVDVLDKATGIISAVRSGLTRRRVMLTVDLTPEQWLALDSPVQLEFTYGVDEHFKLGNSSYQLLPNGSYRYQIYPSTRYKNDVLFCLVSLSFDSGYTYIRSGNDGDAICDGSTDGSGQAVDLPLTRMKHPIYGWLDVAQGGEERPVNIRQLAVELYQNLNNFSSEEALRLFRLNESYVNQTAKVQDASVLLNAEYNEDQQSDEFGLYITRETIARHVMWSIGVPQNLIESRWKDYVNRGSIRNIVIGSSDFEDYYEEEESFWHKQGYSSIPDITNYWELVFESNAKAISQLLAMKHTLYLYETHSMIDFNKAFGSDGTSYSFNLNVIAEAFKKVNGVNIYYDQSHYALFSSDLWSYSPYGYHTFPSNKFELLEHLIDTSRVSVDTDQHSNESLVKAVTMGLRDACLNGFNSPGCYYDGFRIRGIYNSSATNTYRGLMLLYKDYLFDQKEIFKSIESRREKARRFSKSIGKAILPLWGTIDDFKMGNNSAGVAGVVGDIMTFVPIFKASASAAVGRDVTLSLTLKALKNSSKSFARGIGAIFRKGKVPVLGTISLDRKRLYSRLKDVFVATLKQSYKEIVPINDVYDLLNGGRRKLKKFKLKWKANRLNAKGTLVNAVDDDFVKLSSKRPQYSCSLGGSALSGCGFRYGMPAEHRTILGNIANEKDIAIGVRPVDPLAESLIESGEFVTKNFEVKAKTSDWGPMMGFIPVDQSFSKASIRTSPERVSKFSKYSQDVIDRGLVSSVPLKISSARIDELVGAGKIQVDSVLANGSLLLTERNNTVFRLDFSGADNKYTVKYFNEQGAFQPLNVLALASNGKLMIADYDLLAVVSHYSNLSEDSYSPVRISWSEYKVRIEEDLARSGRSLDDLTPDLRAMYDDHNFFVQWESRANFPIDEDFVNIIKDSESWEGMRTILDDLFDNVNEMPPILKQAYDSQKYYSGLRFEYQFGKGNISPELRVLIGDINTRFKLDADSKLIHHNHDASNSFSALEDNFPALFFVPDSLEQQLDGVGLRRLADGSVHILDSDEMLKLYQVLLDQKYVPPQNYNWLKSKGVSRLRGKWFTDTQKWLDDWLAKRVVE</sequence>
<dbReference type="OrthoDB" id="1550625at2"/>
<dbReference type="InterPro" id="IPR037017">
    <property type="entry name" value="Anthrax_toxin_edema_cen_sf"/>
</dbReference>
<reference evidence="3 4" key="1">
    <citation type="submission" date="2018-12" db="EMBL/GenBank/DDBJ databases">
        <title>Vibrio sp. isolated from China Sea.</title>
        <authorList>
            <person name="Li Y."/>
        </authorList>
    </citation>
    <scope>NUCLEOTIDE SEQUENCE [LARGE SCALE GENOMIC DNA]</scope>
    <source>
        <strain evidence="3 4">BEI207</strain>
    </source>
</reference>
<dbReference type="RefSeq" id="WP_126575537.1">
    <property type="nucleotide sequence ID" value="NZ_RXZH01000009.1"/>
</dbReference>
<keyword evidence="4" id="KW-1185">Reference proteome</keyword>